<reference evidence="1 2" key="1">
    <citation type="submission" date="2024-09" db="EMBL/GenBank/DDBJ databases">
        <authorList>
            <person name="Sun Q."/>
            <person name="Mori K."/>
        </authorList>
    </citation>
    <scope>NUCLEOTIDE SEQUENCE [LARGE SCALE GENOMIC DNA]</scope>
    <source>
        <strain evidence="1 2">CCM 7224</strain>
    </source>
</reference>
<gene>
    <name evidence="1" type="ORF">ACFFHQ_13740</name>
</gene>
<dbReference type="RefSeq" id="WP_255211305.1">
    <property type="nucleotide sequence ID" value="NZ_JBHLVN010000078.1"/>
</dbReference>
<evidence type="ECO:0000313" key="2">
    <source>
        <dbReference type="Proteomes" id="UP001589785"/>
    </source>
</evidence>
<sequence>MSRKCPLGCVGEEVEVRYKRCGEGYQAFFSVQPVNRVVIPAE</sequence>
<proteinExistence type="predicted"/>
<dbReference type="EMBL" id="JBHLVN010000078">
    <property type="protein sequence ID" value="MFC0298465.1"/>
    <property type="molecule type" value="Genomic_DNA"/>
</dbReference>
<dbReference type="Proteomes" id="UP001589785">
    <property type="component" value="Unassembled WGS sequence"/>
</dbReference>
<dbReference type="GeneID" id="93329369"/>
<accession>A0ABV6GVE5</accession>
<comment type="caution">
    <text evidence="1">The sequence shown here is derived from an EMBL/GenBank/DDBJ whole genome shotgun (WGS) entry which is preliminary data.</text>
</comment>
<keyword evidence="2" id="KW-1185">Reference proteome</keyword>
<name>A0ABV6GVE5_9BACL</name>
<evidence type="ECO:0000313" key="1">
    <source>
        <dbReference type="EMBL" id="MFC0298465.1"/>
    </source>
</evidence>
<protein>
    <submittedName>
        <fullName evidence="1">Uncharacterized protein</fullName>
    </submittedName>
</protein>
<organism evidence="1 2">
    <name type="scientific">Geobacillus jurassicus</name>
    <dbReference type="NCBI Taxonomy" id="235932"/>
    <lineage>
        <taxon>Bacteria</taxon>
        <taxon>Bacillati</taxon>
        <taxon>Bacillota</taxon>
        <taxon>Bacilli</taxon>
        <taxon>Bacillales</taxon>
        <taxon>Anoxybacillaceae</taxon>
        <taxon>Geobacillus</taxon>
    </lineage>
</organism>